<evidence type="ECO:0000313" key="2">
    <source>
        <dbReference type="Proteomes" id="UP001056120"/>
    </source>
</evidence>
<organism evidence="1 2">
    <name type="scientific">Smallanthus sonchifolius</name>
    <dbReference type="NCBI Taxonomy" id="185202"/>
    <lineage>
        <taxon>Eukaryota</taxon>
        <taxon>Viridiplantae</taxon>
        <taxon>Streptophyta</taxon>
        <taxon>Embryophyta</taxon>
        <taxon>Tracheophyta</taxon>
        <taxon>Spermatophyta</taxon>
        <taxon>Magnoliopsida</taxon>
        <taxon>eudicotyledons</taxon>
        <taxon>Gunneridae</taxon>
        <taxon>Pentapetalae</taxon>
        <taxon>asterids</taxon>
        <taxon>campanulids</taxon>
        <taxon>Asterales</taxon>
        <taxon>Asteraceae</taxon>
        <taxon>Asteroideae</taxon>
        <taxon>Heliantheae alliance</taxon>
        <taxon>Millerieae</taxon>
        <taxon>Smallanthus</taxon>
    </lineage>
</organism>
<reference evidence="1 2" key="2">
    <citation type="journal article" date="2022" name="Mol. Ecol. Resour.">
        <title>The genomes of chicory, endive, great burdock and yacon provide insights into Asteraceae paleo-polyploidization history and plant inulin production.</title>
        <authorList>
            <person name="Fan W."/>
            <person name="Wang S."/>
            <person name="Wang H."/>
            <person name="Wang A."/>
            <person name="Jiang F."/>
            <person name="Liu H."/>
            <person name="Zhao H."/>
            <person name="Xu D."/>
            <person name="Zhang Y."/>
        </authorList>
    </citation>
    <scope>NUCLEOTIDE SEQUENCE [LARGE SCALE GENOMIC DNA]</scope>
    <source>
        <strain evidence="2">cv. Yunnan</strain>
        <tissue evidence="1">Leaves</tissue>
    </source>
</reference>
<name>A0ACB9HV79_9ASTR</name>
<dbReference type="Proteomes" id="UP001056120">
    <property type="component" value="Linkage Group LG11"/>
</dbReference>
<comment type="caution">
    <text evidence="1">The sequence shown here is derived from an EMBL/GenBank/DDBJ whole genome shotgun (WGS) entry which is preliminary data.</text>
</comment>
<evidence type="ECO:0000313" key="1">
    <source>
        <dbReference type="EMBL" id="KAI3799639.1"/>
    </source>
</evidence>
<reference evidence="2" key="1">
    <citation type="journal article" date="2022" name="Mol. Ecol. Resour.">
        <title>The genomes of chicory, endive, great burdock and yacon provide insights into Asteraceae palaeo-polyploidization history and plant inulin production.</title>
        <authorList>
            <person name="Fan W."/>
            <person name="Wang S."/>
            <person name="Wang H."/>
            <person name="Wang A."/>
            <person name="Jiang F."/>
            <person name="Liu H."/>
            <person name="Zhao H."/>
            <person name="Xu D."/>
            <person name="Zhang Y."/>
        </authorList>
    </citation>
    <scope>NUCLEOTIDE SEQUENCE [LARGE SCALE GENOMIC DNA]</scope>
    <source>
        <strain evidence="2">cv. Yunnan</strain>
    </source>
</reference>
<gene>
    <name evidence="1" type="ORF">L1987_34938</name>
</gene>
<keyword evidence="2" id="KW-1185">Reference proteome</keyword>
<protein>
    <submittedName>
        <fullName evidence="1">Uncharacterized protein</fullName>
    </submittedName>
</protein>
<proteinExistence type="predicted"/>
<accession>A0ACB9HV79</accession>
<sequence length="517" mass="57141">MALDLSTLETLTPSKFITFTIPNTFNHRCYLNTPLLRIAVLDSPVANADDGSPIVAAMIVPEHRETDWNFCTECGHLQLLFNFSNVSRLILIGNNIEPNPKPSDYVRPPVIDPEDKEKIVCELRPLVIALHPKLCFQNGLPKTIFLTYEDDVLHRVIIDRFVGPLVGEFVVEDVELESKELRRRLRFKRMPNLIQSQVPLIPSLSGGVCNMELGLSSLRKMKKVKFEVDTGTLVQPYLTPMVSGIFLIVSLLNERIRQGFSPIALCLGVGGGALLSFLNSKLGFEVVGLEADEIVLSAARRYFGLNDGRSIKLVVGDAIKLIEAVSGDTDDDSRVKIDGLDVKFDVVMVDLDSSEARSGISAPPLEFVRRSVFQSIRSLLHSHGVLVINVIPPNELFYETLVQELQGVFHKVYAIDVKNDGNIVLMATVSPIASSDHDCAFLKRLRAVISGSYMESIMEFLGFTADYLILAQPIPCAKIGYGLNGSTFAISLYFSPPPPVVDSHRLSPPLTLTELHS</sequence>
<dbReference type="EMBL" id="CM042028">
    <property type="protein sequence ID" value="KAI3799639.1"/>
    <property type="molecule type" value="Genomic_DNA"/>
</dbReference>